<gene>
    <name evidence="6" type="ORF">D9756_008771</name>
</gene>
<keyword evidence="7" id="KW-1185">Reference proteome</keyword>
<keyword evidence="2" id="KW-1133">Transmembrane helix</keyword>
<keyword evidence="2" id="KW-0812">Transmembrane</keyword>
<dbReference type="Proteomes" id="UP000559027">
    <property type="component" value="Unassembled WGS sequence"/>
</dbReference>
<dbReference type="PANTHER" id="PTHR31987">
    <property type="entry name" value="GLUTAMINASE A-RELATED"/>
    <property type="match status" value="1"/>
</dbReference>
<protein>
    <recommendedName>
        <fullName evidence="8">DUF1793-domain-containing protein</fullName>
    </recommendedName>
</protein>
<evidence type="ECO:0000256" key="3">
    <source>
        <dbReference type="SAM" id="SignalP"/>
    </source>
</evidence>
<feature type="chain" id="PRO_5034078132" description="DUF1793-domain-containing protein" evidence="3">
    <location>
        <begin position="19"/>
        <end position="840"/>
    </location>
</feature>
<dbReference type="PANTHER" id="PTHR31987:SF1">
    <property type="entry name" value="GLUTAMINASE A"/>
    <property type="match status" value="1"/>
</dbReference>
<name>A0A8H5FV03_9AGAR</name>
<dbReference type="OrthoDB" id="3918848at2759"/>
<dbReference type="AlphaFoldDB" id="A0A8H5FV03"/>
<evidence type="ECO:0000256" key="2">
    <source>
        <dbReference type="SAM" id="Phobius"/>
    </source>
</evidence>
<keyword evidence="2" id="KW-0472">Membrane</keyword>
<dbReference type="InterPro" id="IPR032514">
    <property type="entry name" value="GtaA_central"/>
</dbReference>
<dbReference type="Pfam" id="PF16335">
    <property type="entry name" value="GtaA_6_Hairpin"/>
    <property type="match status" value="1"/>
</dbReference>
<feature type="domain" description="Glutaminase A N-terminal" evidence="5">
    <location>
        <begin position="93"/>
        <end position="321"/>
    </location>
</feature>
<comment type="caution">
    <text evidence="6">The sequence shown here is derived from an EMBL/GenBank/DDBJ whole genome shotgun (WGS) entry which is preliminary data.</text>
</comment>
<sequence>MVSCFFHVLLSCALLASAEPTLRVPFVPLAVKTPYLNTWFRNSGAPGNDWPMFFTDDKILGWVSLVRIDDNTYQWLGEGAEAANTVVSSITPTKTVFRIKAGPANFKATFFTPPSDYVRQSIPFSYLVIDTFSFNDSLPHAVQIYSDISAEWAARDVTALAKWDTVEEDTVVYHHVTRQEPQLFQDNDNFAEDSSVYYAASKNVRSTWQTASANLCRAMFTINGTLDNTGDSDFRAANSGNWPVFAHAVDLGTISPQSQPDPVVWAVGVVRDPLLTFPRISQNRTGFFWSAYSDIGSVISVFLSNFTGAHDRSFDLDSHIISAASQISSEYADIVSLATRQIFASMDITVAQDKDGTLNASDVKIFMKDMGVSTRTNPVDVLYGALPALLYFNATIVRDMLEPLLEAQTTSPYAAPDLGATYPTISPNTSDTSRLAVDNCGSMLIMVYAHAVKSGDGSLSARYSTTLRRWADFLVNNSLNPPSDSITMDGSSAIGSSDLALKGILGVYSMGKIDQALGSNNNTYLDKATELVQNWEKLSATDTHLVSLFGELDSWGLVYNLFYAIWLNTDLISNSTLTKQADFYRQKQNGTQLALGLESSQQATVYPHWTLLTAATVPGDKPEVRTQLIDPIYQRIFQNSSDFPLPMTYSTTTGESLSGKSGSAVFGTSYGLLALDLPNMEITFDPSTTTSVTSTPNKHTSTSGLVGGVVGGVVGAMFIALLGAFWYRRGKAQRDDGPIRPRPFSAIFASGPQIPSRNHILPQVKAATRPTPPTAPPYQAPVGRKRRLNPVFSVLHRPRASVPAAPESSNGDGDLRVEVAQLRRELESVRHLADPPPEYS</sequence>
<evidence type="ECO:0000259" key="5">
    <source>
        <dbReference type="Pfam" id="PF17168"/>
    </source>
</evidence>
<feature type="region of interest" description="Disordered" evidence="1">
    <location>
        <begin position="796"/>
        <end position="818"/>
    </location>
</feature>
<evidence type="ECO:0008006" key="8">
    <source>
        <dbReference type="Google" id="ProtNLM"/>
    </source>
</evidence>
<organism evidence="6 7">
    <name type="scientific">Leucocoprinus leucothites</name>
    <dbReference type="NCBI Taxonomy" id="201217"/>
    <lineage>
        <taxon>Eukaryota</taxon>
        <taxon>Fungi</taxon>
        <taxon>Dikarya</taxon>
        <taxon>Basidiomycota</taxon>
        <taxon>Agaricomycotina</taxon>
        <taxon>Agaricomycetes</taxon>
        <taxon>Agaricomycetidae</taxon>
        <taxon>Agaricales</taxon>
        <taxon>Agaricineae</taxon>
        <taxon>Agaricaceae</taxon>
        <taxon>Leucocoprinus</taxon>
    </lineage>
</organism>
<dbReference type="InterPro" id="IPR052743">
    <property type="entry name" value="Glutaminase_GtaA"/>
</dbReference>
<reference evidence="6 7" key="1">
    <citation type="journal article" date="2020" name="ISME J.">
        <title>Uncovering the hidden diversity of litter-decomposition mechanisms in mushroom-forming fungi.</title>
        <authorList>
            <person name="Floudas D."/>
            <person name="Bentzer J."/>
            <person name="Ahren D."/>
            <person name="Johansson T."/>
            <person name="Persson P."/>
            <person name="Tunlid A."/>
        </authorList>
    </citation>
    <scope>NUCLEOTIDE SEQUENCE [LARGE SCALE GENOMIC DNA]</scope>
    <source>
        <strain evidence="6 7">CBS 146.42</strain>
    </source>
</reference>
<evidence type="ECO:0000256" key="1">
    <source>
        <dbReference type="SAM" id="MobiDB-lite"/>
    </source>
</evidence>
<dbReference type="InterPro" id="IPR033433">
    <property type="entry name" value="GtaA_N"/>
</dbReference>
<evidence type="ECO:0000313" key="7">
    <source>
        <dbReference type="Proteomes" id="UP000559027"/>
    </source>
</evidence>
<accession>A0A8H5FV03</accession>
<feature type="domain" description="Glutaminase A central" evidence="4">
    <location>
        <begin position="328"/>
        <end position="670"/>
    </location>
</feature>
<dbReference type="EMBL" id="JAACJO010000016">
    <property type="protein sequence ID" value="KAF5349722.1"/>
    <property type="molecule type" value="Genomic_DNA"/>
</dbReference>
<evidence type="ECO:0000313" key="6">
    <source>
        <dbReference type="EMBL" id="KAF5349722.1"/>
    </source>
</evidence>
<dbReference type="Pfam" id="PF17168">
    <property type="entry name" value="DUF5127"/>
    <property type="match status" value="1"/>
</dbReference>
<feature type="transmembrane region" description="Helical" evidence="2">
    <location>
        <begin position="705"/>
        <end position="727"/>
    </location>
</feature>
<evidence type="ECO:0000259" key="4">
    <source>
        <dbReference type="Pfam" id="PF16335"/>
    </source>
</evidence>
<feature type="signal peptide" evidence="3">
    <location>
        <begin position="1"/>
        <end position="18"/>
    </location>
</feature>
<keyword evidence="3" id="KW-0732">Signal</keyword>
<proteinExistence type="predicted"/>